<evidence type="ECO:0000313" key="4">
    <source>
        <dbReference type="Proteomes" id="UP000001476"/>
    </source>
</evidence>
<feature type="domain" description="DDH" evidence="1">
    <location>
        <begin position="36"/>
        <end position="178"/>
    </location>
</feature>
<protein>
    <recommendedName>
        <fullName evidence="5">DHH family phosphoesterase</fullName>
    </recommendedName>
</protein>
<dbReference type="PANTHER" id="PTHR47618:SF1">
    <property type="entry name" value="BIFUNCTIONAL OLIGORIBONUCLEASE AND PAP PHOSPHATASE NRNA"/>
    <property type="match status" value="1"/>
</dbReference>
<dbReference type="AlphaFoldDB" id="C4Z150"/>
<feature type="domain" description="DHHA1" evidence="2">
    <location>
        <begin position="244"/>
        <end position="317"/>
    </location>
</feature>
<dbReference type="Pfam" id="PF02272">
    <property type="entry name" value="DHHA1"/>
    <property type="match status" value="1"/>
</dbReference>
<dbReference type="Pfam" id="PF01368">
    <property type="entry name" value="DHH"/>
    <property type="match status" value="1"/>
</dbReference>
<dbReference type="Proteomes" id="UP000001476">
    <property type="component" value="Chromosome"/>
</dbReference>
<dbReference type="InterPro" id="IPR003156">
    <property type="entry name" value="DHHA1_dom"/>
</dbReference>
<keyword evidence="4" id="KW-1185">Reference proteome</keyword>
<dbReference type="Gene3D" id="3.10.310.30">
    <property type="match status" value="1"/>
</dbReference>
<accession>C4Z150</accession>
<dbReference type="eggNOG" id="COG0618">
    <property type="taxonomic scope" value="Bacteria"/>
</dbReference>
<evidence type="ECO:0000259" key="1">
    <source>
        <dbReference type="Pfam" id="PF01368"/>
    </source>
</evidence>
<dbReference type="KEGG" id="eel:EUBELI_01317"/>
<sequence length="348" mass="38668">MNKTGIKNIIKLLKSNEGSFMNYLEEIIANISGNRVHIQTHNFPDPDAIACAYGLSELLKAKGVEAEICYKGNIERTVTAKMVGLLNIKVKEYTNPDEFNEGDEIILVDAQKGNSNIVDMNGQEIICIDHHPIYDPVDYRFSDIRPDVGACASIIATYYFDNNIDMPENVATALLYGVKMDTADMKRGVTQLDLDMFYKMYMMADRDILSELDSSVLHYDDIKAYKDAFSTIDIREDVCFACAGYECKEALIAAICDFTLTLDGVNLSIVYSPKQDGIKISIRSSGKYLSGVITMNALKGIGTGGGHDNMAGGYVSYWRPDGEKISEAEVLKIEQEIKTRFLKEAGIE</sequence>
<name>C4Z150_LACE2</name>
<organism evidence="3 4">
    <name type="scientific">Lachnospira eligens (strain ATCC 27750 / DSM 3376 / VPI C15-48 / C15-B4)</name>
    <name type="common">Eubacterium eligens</name>
    <dbReference type="NCBI Taxonomy" id="515620"/>
    <lineage>
        <taxon>Bacteria</taxon>
        <taxon>Bacillati</taxon>
        <taxon>Bacillota</taxon>
        <taxon>Clostridia</taxon>
        <taxon>Lachnospirales</taxon>
        <taxon>Lachnospiraceae</taxon>
        <taxon>Lachnospira</taxon>
    </lineage>
</organism>
<dbReference type="SUPFAM" id="SSF64182">
    <property type="entry name" value="DHH phosphoesterases"/>
    <property type="match status" value="1"/>
</dbReference>
<dbReference type="HOGENOM" id="CLU_046377_1_0_9"/>
<evidence type="ECO:0008006" key="5">
    <source>
        <dbReference type="Google" id="ProtNLM"/>
    </source>
</evidence>
<dbReference type="InterPro" id="IPR051319">
    <property type="entry name" value="Oligoribo/pAp-PDE_c-di-AMP_PDE"/>
</dbReference>
<dbReference type="GO" id="GO:0003676">
    <property type="term" value="F:nucleic acid binding"/>
    <property type="evidence" value="ECO:0007669"/>
    <property type="project" value="InterPro"/>
</dbReference>
<dbReference type="EMBL" id="CP001104">
    <property type="protein sequence ID" value="ACR72313.1"/>
    <property type="molecule type" value="Genomic_DNA"/>
</dbReference>
<dbReference type="STRING" id="515620.EUBELI_01317"/>
<gene>
    <name evidence="3" type="ordered locus">EUBELI_01317</name>
</gene>
<dbReference type="Gene3D" id="3.90.1640.10">
    <property type="entry name" value="inorganic pyrophosphatase (n-terminal core)"/>
    <property type="match status" value="1"/>
</dbReference>
<reference evidence="3 4" key="1">
    <citation type="journal article" date="2009" name="Proc. Natl. Acad. Sci. U.S.A.">
        <title>Characterizing a model human gut microbiota composed of members of its two dominant bacterial phyla.</title>
        <authorList>
            <person name="Mahowald M.A."/>
            <person name="Rey F.E."/>
            <person name="Seedorf H."/>
            <person name="Turnbaugh P.J."/>
            <person name="Fulton R.S."/>
            <person name="Wollam A."/>
            <person name="Shah N."/>
            <person name="Wang C."/>
            <person name="Magrini V."/>
            <person name="Wilson R.K."/>
            <person name="Cantarel B.L."/>
            <person name="Coutinho P.M."/>
            <person name="Henrissat B."/>
            <person name="Crock L.W."/>
            <person name="Russell A."/>
            <person name="Verberkmoes N.C."/>
            <person name="Hettich R.L."/>
            <person name="Gordon J.I."/>
        </authorList>
    </citation>
    <scope>NUCLEOTIDE SEQUENCE [LARGE SCALE GENOMIC DNA]</scope>
    <source>
        <strain evidence="4">ATCC 27750 / DSM 3376 / VPI C15-48 / C15-B4</strain>
    </source>
</reference>
<dbReference type="PANTHER" id="PTHR47618">
    <property type="entry name" value="BIFUNCTIONAL OLIGORIBONUCLEASE AND PAP PHOSPHATASE NRNA"/>
    <property type="match status" value="1"/>
</dbReference>
<dbReference type="InterPro" id="IPR038763">
    <property type="entry name" value="DHH_sf"/>
</dbReference>
<evidence type="ECO:0000259" key="2">
    <source>
        <dbReference type="Pfam" id="PF02272"/>
    </source>
</evidence>
<evidence type="ECO:0000313" key="3">
    <source>
        <dbReference type="EMBL" id="ACR72313.1"/>
    </source>
</evidence>
<dbReference type="InterPro" id="IPR001667">
    <property type="entry name" value="DDH_dom"/>
</dbReference>
<proteinExistence type="predicted"/>